<dbReference type="GO" id="GO:0016747">
    <property type="term" value="F:acyltransferase activity, transferring groups other than amino-acyl groups"/>
    <property type="evidence" value="ECO:0007669"/>
    <property type="project" value="UniProtKB-ARBA"/>
</dbReference>
<protein>
    <submittedName>
        <fullName evidence="2">Uncharacterized protein</fullName>
    </submittedName>
</protein>
<feature type="region of interest" description="Disordered" evidence="1">
    <location>
        <begin position="117"/>
        <end position="175"/>
    </location>
</feature>
<evidence type="ECO:0000256" key="1">
    <source>
        <dbReference type="SAM" id="MobiDB-lite"/>
    </source>
</evidence>
<feature type="compositionally biased region" description="Polar residues" evidence="1">
    <location>
        <begin position="157"/>
        <end position="175"/>
    </location>
</feature>
<evidence type="ECO:0000313" key="2">
    <source>
        <dbReference type="EnsemblPlants" id="Zm00001eb084580_P001"/>
    </source>
</evidence>
<dbReference type="InterPro" id="IPR023213">
    <property type="entry name" value="CAT-like_dom_sf"/>
</dbReference>
<feature type="compositionally biased region" description="Low complexity" evidence="1">
    <location>
        <begin position="117"/>
        <end position="149"/>
    </location>
</feature>
<dbReference type="EnsemblPlants" id="Zm00001eb084580_T001">
    <property type="protein sequence ID" value="Zm00001eb084580_P001"/>
    <property type="gene ID" value="Zm00001eb084580"/>
</dbReference>
<sequence>MCLARCSTRSHTTYRWPSSTPSHLRCPPSRTLSTASPPCWACTGHSPARSVRARMASSACCSTTTARSSPRRSWTPTLLLSHQRGRRQSCSSCTLGYMSRSRRWCRCSSRRSRAARSWWGSPRTTPSPTVVPPAASSSHGAAPCAASRSACRRRRYTTTQGSSRPETRRALSSSTAVWSTARARRRLHHHHHHPTSSQPTVIHDAVKQVDRAYFQSFLDFASSGVVEEEGLETTAVLSSDVLCPDLDVDSWLTFPFQELDLGTGGPSYFMPPYIPIEGMFFLVPSCLGDGSVDAFVPVFKHTLEAFMQCCCSVE</sequence>
<proteinExistence type="predicted"/>
<dbReference type="Pfam" id="PF02458">
    <property type="entry name" value="Transferase"/>
    <property type="match status" value="1"/>
</dbReference>
<dbReference type="AlphaFoldDB" id="A0A804MGV7"/>
<keyword evidence="3" id="KW-1185">Reference proteome</keyword>
<evidence type="ECO:0000313" key="3">
    <source>
        <dbReference type="Proteomes" id="UP000007305"/>
    </source>
</evidence>
<reference evidence="2" key="2">
    <citation type="submission" date="2019-07" db="EMBL/GenBank/DDBJ databases">
        <authorList>
            <person name="Seetharam A."/>
            <person name="Woodhouse M."/>
            <person name="Cannon E."/>
        </authorList>
    </citation>
    <scope>NUCLEOTIDE SEQUENCE [LARGE SCALE GENOMIC DNA]</scope>
    <source>
        <strain evidence="2">cv. B73</strain>
    </source>
</reference>
<dbReference type="Gramene" id="Zm00001eb084580_T001">
    <property type="protein sequence ID" value="Zm00001eb084580_P001"/>
    <property type="gene ID" value="Zm00001eb084580"/>
</dbReference>
<dbReference type="Gene3D" id="3.30.559.10">
    <property type="entry name" value="Chloramphenicol acetyltransferase-like domain"/>
    <property type="match status" value="1"/>
</dbReference>
<accession>A0A804MGV7</accession>
<name>A0A804MGV7_MAIZE</name>
<dbReference type="Proteomes" id="UP000007305">
    <property type="component" value="Chromosome 2"/>
</dbReference>
<reference evidence="2" key="3">
    <citation type="submission" date="2021-05" db="UniProtKB">
        <authorList>
            <consortium name="EnsemblPlants"/>
        </authorList>
    </citation>
    <scope>IDENTIFICATION</scope>
    <source>
        <strain evidence="2">cv. B73</strain>
    </source>
</reference>
<organism evidence="2 3">
    <name type="scientific">Zea mays</name>
    <name type="common">Maize</name>
    <dbReference type="NCBI Taxonomy" id="4577"/>
    <lineage>
        <taxon>Eukaryota</taxon>
        <taxon>Viridiplantae</taxon>
        <taxon>Streptophyta</taxon>
        <taxon>Embryophyta</taxon>
        <taxon>Tracheophyta</taxon>
        <taxon>Spermatophyta</taxon>
        <taxon>Magnoliopsida</taxon>
        <taxon>Liliopsida</taxon>
        <taxon>Poales</taxon>
        <taxon>Poaceae</taxon>
        <taxon>PACMAD clade</taxon>
        <taxon>Panicoideae</taxon>
        <taxon>Andropogonodae</taxon>
        <taxon>Andropogoneae</taxon>
        <taxon>Tripsacinae</taxon>
        <taxon>Zea</taxon>
    </lineage>
</organism>
<dbReference type="InParanoid" id="A0A804MGV7"/>
<reference evidence="3" key="1">
    <citation type="submission" date="2015-12" db="EMBL/GenBank/DDBJ databases">
        <title>Update maize B73 reference genome by single molecule sequencing technologies.</title>
        <authorList>
            <consortium name="Maize Genome Sequencing Project"/>
            <person name="Ware D."/>
        </authorList>
    </citation>
    <scope>NUCLEOTIDE SEQUENCE [LARGE SCALE GENOMIC DNA]</scope>
    <source>
        <strain evidence="3">cv. B73</strain>
    </source>
</reference>